<dbReference type="FunFam" id="3.30.160.60:FF:000544">
    <property type="entry name" value="zinc finger protein 384 isoform X3"/>
    <property type="match status" value="1"/>
</dbReference>
<dbReference type="Ensembl" id="ENSCCET00000001759.1">
    <property type="protein sequence ID" value="ENSCCEP00000000956.1"/>
    <property type="gene ID" value="ENSCCEG00000001207.1"/>
</dbReference>
<dbReference type="Gene3D" id="3.30.160.60">
    <property type="entry name" value="Classic Zinc Finger"/>
    <property type="match status" value="4"/>
</dbReference>
<reference evidence="9" key="2">
    <citation type="submission" date="2025-09" db="UniProtKB">
        <authorList>
            <consortium name="Ensembl"/>
        </authorList>
    </citation>
    <scope>IDENTIFICATION</scope>
</reference>
<dbReference type="GO" id="GO:0008270">
    <property type="term" value="F:zinc ion binding"/>
    <property type="evidence" value="ECO:0007669"/>
    <property type="project" value="UniProtKB-KW"/>
</dbReference>
<dbReference type="InterPro" id="IPR036236">
    <property type="entry name" value="Znf_C2H2_sf"/>
</dbReference>
<dbReference type="FunFam" id="3.30.160.60:FF:000369">
    <property type="entry name" value="Zinc finger protein 384 like"/>
    <property type="match status" value="1"/>
</dbReference>
<feature type="region of interest" description="Disordered" evidence="7">
    <location>
        <begin position="402"/>
        <end position="435"/>
    </location>
</feature>
<feature type="domain" description="C2H2-type" evidence="8">
    <location>
        <begin position="336"/>
        <end position="363"/>
    </location>
</feature>
<name>A0A8C0TZ02_CYACU</name>
<accession>A0A8C0TZ02</accession>
<evidence type="ECO:0000313" key="9">
    <source>
        <dbReference type="Ensembl" id="ENSCCEP00000000956.1"/>
    </source>
</evidence>
<comment type="similarity">
    <text evidence="1">Belongs to the krueppel C2H2-type zinc-finger protein family.</text>
</comment>
<keyword evidence="10" id="KW-1185">Reference proteome</keyword>
<sequence>MSGSYRAIGRVTCRVLVKMEESHFNSSPYFWPAVPTVSGQIENTMFINKMKEQLLPTEKGCSLAPPHYPALLTVPTSVALPTGISMDSDTKPEQLTPHSQAPVTQNITVVPVQSAGLMTAGPGLVITSPSGSLVTTAASAQTFPISAPMIVSALPPGSQAALQVVPDLSKKGTTTLTEGAGGVAGDGGVLNPSEGYMGKKSLPSDPYWGLPPCDTVSSPRPGPRCRMCSLTFYSKSEMQIHSKSHTETKPHKCPHCSKSFANSSYLAQHIRIHSGAKPYTCSYCQKAFRQLSHLQQIHSKLHTAIVKPHKCPHCSKSFANTSYLSHRRQHNKDKPFKCHNCHRAYTDAASLEVHLATHTVKHAKVYTCSICSRAYTSETYLMKHMRKHNIPDPQQQVVQAQAQASQQQQHFQPQGGGAAGGPSGDTNQPNPPPQCSFDLTPYKTSEHHKDICLTVSTSAIQVEHLSSS</sequence>
<feature type="domain" description="C2H2-type" evidence="8">
    <location>
        <begin position="223"/>
        <end position="250"/>
    </location>
</feature>
<feature type="compositionally biased region" description="Low complexity" evidence="7">
    <location>
        <begin position="402"/>
        <end position="413"/>
    </location>
</feature>
<keyword evidence="4 6" id="KW-0863">Zinc-finger</keyword>
<gene>
    <name evidence="9" type="primary">ZNF384</name>
</gene>
<evidence type="ECO:0000313" key="10">
    <source>
        <dbReference type="Proteomes" id="UP000694410"/>
    </source>
</evidence>
<evidence type="ECO:0000256" key="5">
    <source>
        <dbReference type="ARBA" id="ARBA00022833"/>
    </source>
</evidence>
<reference evidence="9" key="1">
    <citation type="submission" date="2025-08" db="UniProtKB">
        <authorList>
            <consortium name="Ensembl"/>
        </authorList>
    </citation>
    <scope>IDENTIFICATION</scope>
</reference>
<dbReference type="PROSITE" id="PS00028">
    <property type="entry name" value="ZINC_FINGER_C2H2_1"/>
    <property type="match status" value="4"/>
</dbReference>
<evidence type="ECO:0000256" key="6">
    <source>
        <dbReference type="PROSITE-ProRule" id="PRU00042"/>
    </source>
</evidence>
<dbReference type="PROSITE" id="PS50157">
    <property type="entry name" value="ZINC_FINGER_C2H2_2"/>
    <property type="match status" value="6"/>
</dbReference>
<dbReference type="FunFam" id="3.30.160.60:FF:000216">
    <property type="entry name" value="Zinc finger protein 384 like"/>
    <property type="match status" value="1"/>
</dbReference>
<feature type="compositionally biased region" description="Gly residues" evidence="7">
    <location>
        <begin position="414"/>
        <end position="423"/>
    </location>
</feature>
<evidence type="ECO:0000256" key="7">
    <source>
        <dbReference type="SAM" id="MobiDB-lite"/>
    </source>
</evidence>
<dbReference type="SMART" id="SM00355">
    <property type="entry name" value="ZnF_C2H2"/>
    <property type="match status" value="6"/>
</dbReference>
<dbReference type="PANTHER" id="PTHR24379:SF121">
    <property type="entry name" value="C2H2-TYPE DOMAIN-CONTAINING PROTEIN"/>
    <property type="match status" value="1"/>
</dbReference>
<dbReference type="SUPFAM" id="SSF57667">
    <property type="entry name" value="beta-beta-alpha zinc fingers"/>
    <property type="match status" value="3"/>
</dbReference>
<dbReference type="AlphaFoldDB" id="A0A8C0TZ02"/>
<dbReference type="InterPro" id="IPR013087">
    <property type="entry name" value="Znf_C2H2_type"/>
</dbReference>
<evidence type="ECO:0000256" key="1">
    <source>
        <dbReference type="ARBA" id="ARBA00006991"/>
    </source>
</evidence>
<evidence type="ECO:0000256" key="4">
    <source>
        <dbReference type="ARBA" id="ARBA00022771"/>
    </source>
</evidence>
<feature type="domain" description="C2H2-type" evidence="8">
    <location>
        <begin position="251"/>
        <end position="278"/>
    </location>
</feature>
<organism evidence="9 10">
    <name type="scientific">Cyanistes caeruleus</name>
    <name type="common">Eurasian blue tit</name>
    <name type="synonym">Parus caeruleus</name>
    <dbReference type="NCBI Taxonomy" id="156563"/>
    <lineage>
        <taxon>Eukaryota</taxon>
        <taxon>Metazoa</taxon>
        <taxon>Chordata</taxon>
        <taxon>Craniata</taxon>
        <taxon>Vertebrata</taxon>
        <taxon>Euteleostomi</taxon>
        <taxon>Archelosauria</taxon>
        <taxon>Archosauria</taxon>
        <taxon>Dinosauria</taxon>
        <taxon>Saurischia</taxon>
        <taxon>Theropoda</taxon>
        <taxon>Coelurosauria</taxon>
        <taxon>Aves</taxon>
        <taxon>Neognathae</taxon>
        <taxon>Neoaves</taxon>
        <taxon>Telluraves</taxon>
        <taxon>Australaves</taxon>
        <taxon>Passeriformes</taxon>
        <taxon>Paridae</taxon>
        <taxon>Cyanistes</taxon>
    </lineage>
</organism>
<protein>
    <submittedName>
        <fullName evidence="9">Zinc finger protein 384</fullName>
    </submittedName>
</protein>
<evidence type="ECO:0000259" key="8">
    <source>
        <dbReference type="PROSITE" id="PS50157"/>
    </source>
</evidence>
<evidence type="ECO:0000256" key="3">
    <source>
        <dbReference type="ARBA" id="ARBA00022737"/>
    </source>
</evidence>
<feature type="domain" description="C2H2-type" evidence="8">
    <location>
        <begin position="309"/>
        <end position="335"/>
    </location>
</feature>
<keyword evidence="5" id="KW-0862">Zinc</keyword>
<dbReference type="FunFam" id="3.30.160.60:FF:000100">
    <property type="entry name" value="Zinc finger 45-like"/>
    <property type="match status" value="1"/>
</dbReference>
<feature type="domain" description="C2H2-type" evidence="8">
    <location>
        <begin position="366"/>
        <end position="393"/>
    </location>
</feature>
<dbReference type="PANTHER" id="PTHR24379">
    <property type="entry name" value="KRAB AND ZINC FINGER DOMAIN-CONTAINING"/>
    <property type="match status" value="1"/>
</dbReference>
<proteinExistence type="inferred from homology"/>
<evidence type="ECO:0000256" key="2">
    <source>
        <dbReference type="ARBA" id="ARBA00022723"/>
    </source>
</evidence>
<keyword evidence="3" id="KW-0677">Repeat</keyword>
<keyword evidence="2" id="KW-0479">Metal-binding</keyword>
<dbReference type="Pfam" id="PF00096">
    <property type="entry name" value="zf-C2H2"/>
    <property type="match status" value="4"/>
</dbReference>
<dbReference type="Proteomes" id="UP000694410">
    <property type="component" value="Unplaced"/>
</dbReference>
<feature type="domain" description="C2H2-type" evidence="8">
    <location>
        <begin position="279"/>
        <end position="303"/>
    </location>
</feature>